<accession>A0A0R1F0F9</accession>
<evidence type="ECO:0000313" key="2">
    <source>
        <dbReference type="Proteomes" id="UP000051984"/>
    </source>
</evidence>
<protein>
    <submittedName>
        <fullName evidence="1">Phage-related infection protein</fullName>
    </submittedName>
</protein>
<dbReference type="AlphaFoldDB" id="A0A0R1F0F9"/>
<comment type="caution">
    <text evidence="1">The sequence shown here is derived from an EMBL/GenBank/DDBJ whole genome shotgun (WGS) entry which is preliminary data.</text>
</comment>
<evidence type="ECO:0000313" key="1">
    <source>
        <dbReference type="EMBL" id="KRK12199.1"/>
    </source>
</evidence>
<reference evidence="1 2" key="1">
    <citation type="journal article" date="2015" name="Genome Announc.">
        <title>Expanding the biotechnology potential of lactobacilli through comparative genomics of 213 strains and associated genera.</title>
        <authorList>
            <person name="Sun Z."/>
            <person name="Harris H.M."/>
            <person name="McCann A."/>
            <person name="Guo C."/>
            <person name="Argimon S."/>
            <person name="Zhang W."/>
            <person name="Yang X."/>
            <person name="Jeffery I.B."/>
            <person name="Cooney J.C."/>
            <person name="Kagawa T.F."/>
            <person name="Liu W."/>
            <person name="Song Y."/>
            <person name="Salvetti E."/>
            <person name="Wrobel A."/>
            <person name="Rasinkangas P."/>
            <person name="Parkhill J."/>
            <person name="Rea M.C."/>
            <person name="O'Sullivan O."/>
            <person name="Ritari J."/>
            <person name="Douillard F.P."/>
            <person name="Paul Ross R."/>
            <person name="Yang R."/>
            <person name="Briner A.E."/>
            <person name="Felis G.E."/>
            <person name="de Vos W.M."/>
            <person name="Barrangou R."/>
            <person name="Klaenhammer T.R."/>
            <person name="Caufield P.W."/>
            <person name="Cui Y."/>
            <person name="Zhang H."/>
            <person name="O'Toole P.W."/>
        </authorList>
    </citation>
    <scope>NUCLEOTIDE SEQUENCE [LARGE SCALE GENOMIC DNA]</scope>
    <source>
        <strain evidence="1 2">DSM 20178</strain>
    </source>
</reference>
<dbReference type="eggNOG" id="ENOG5033CM8">
    <property type="taxonomic scope" value="Bacteria"/>
</dbReference>
<sequence length="132" mass="14861">MTYEDKIGEQKFAALVDDFFANRYIDRGMRKWQGYYLSDHTAALKKQAKAESVTYPPLSLQEQPYIRMILLRAYAEGQSVTLQLDLQTPNGQMLPPITGKVAGLSDSDVVNIDGQNISIGMIRHIDLIPFPV</sequence>
<gene>
    <name evidence="1" type="ORF">FD51_GL002954</name>
</gene>
<dbReference type="RefSeq" id="WP_010491341.1">
    <property type="nucleotide sequence ID" value="NZ_AZCT01000009.1"/>
</dbReference>
<dbReference type="EMBL" id="AZCT01000009">
    <property type="protein sequence ID" value="KRK12199.1"/>
    <property type="molecule type" value="Genomic_DNA"/>
</dbReference>
<dbReference type="PATRIC" id="fig|1423816.3.peg.3070"/>
<proteinExistence type="predicted"/>
<organism evidence="1 2">
    <name type="scientific">Lacticaseibacillus zeae DSM 20178 = KCTC 3804</name>
    <dbReference type="NCBI Taxonomy" id="1423816"/>
    <lineage>
        <taxon>Bacteria</taxon>
        <taxon>Bacillati</taxon>
        <taxon>Bacillota</taxon>
        <taxon>Bacilli</taxon>
        <taxon>Lactobacillales</taxon>
        <taxon>Lactobacillaceae</taxon>
        <taxon>Lacticaseibacillus</taxon>
    </lineage>
</organism>
<dbReference type="Proteomes" id="UP000051984">
    <property type="component" value="Unassembled WGS sequence"/>
</dbReference>
<name>A0A0R1F0F9_LACZE</name>